<reference evidence="1 2" key="1">
    <citation type="submission" date="2013-05" db="EMBL/GenBank/DDBJ databases">
        <title>The Genome Sequence of Actinomyces europaeus ACS-120-V-COL10B.</title>
        <authorList>
            <consortium name="The Broad Institute Genomics Platform"/>
            <person name="Earl A."/>
            <person name="Ward D."/>
            <person name="Feldgarden M."/>
            <person name="Gevers D."/>
            <person name="Saerens B."/>
            <person name="Vaneechoutte M."/>
            <person name="Walker B."/>
            <person name="Young S."/>
            <person name="Zeng Q."/>
            <person name="Gargeya S."/>
            <person name="Fitzgerald M."/>
            <person name="Haas B."/>
            <person name="Abouelleil A."/>
            <person name="Allen A.W."/>
            <person name="Alvarado L."/>
            <person name="Arachchi H.M."/>
            <person name="Berlin A.M."/>
            <person name="Chapman S.B."/>
            <person name="Gainer-Dewar J."/>
            <person name="Goldberg J."/>
            <person name="Griggs A."/>
            <person name="Gujja S."/>
            <person name="Hansen M."/>
            <person name="Howarth C."/>
            <person name="Imamovic A."/>
            <person name="Ireland A."/>
            <person name="Larimer J."/>
            <person name="McCowan C."/>
            <person name="Murphy C."/>
            <person name="Pearson M."/>
            <person name="Poon T.W."/>
            <person name="Priest M."/>
            <person name="Roberts A."/>
            <person name="Saif S."/>
            <person name="Shea T."/>
            <person name="Sisk P."/>
            <person name="Sykes S."/>
            <person name="Wortman J."/>
            <person name="Nusbaum C."/>
            <person name="Birren B."/>
        </authorList>
    </citation>
    <scope>NUCLEOTIDE SEQUENCE [LARGE SCALE GENOMIC DNA]</scope>
    <source>
        <strain evidence="1 2">ACS-120-V-Col10b</strain>
    </source>
</reference>
<protein>
    <submittedName>
        <fullName evidence="1">Cof-like hydrolase</fullName>
    </submittedName>
</protein>
<dbReference type="Gene3D" id="3.30.1240.10">
    <property type="match status" value="1"/>
</dbReference>
<dbReference type="Proteomes" id="UP000014387">
    <property type="component" value="Unassembled WGS sequence"/>
</dbReference>
<dbReference type="OrthoDB" id="3180855at2"/>
<dbReference type="RefSeq" id="WP_016444351.1">
    <property type="nucleotide sequence ID" value="NZ_KE150266.1"/>
</dbReference>
<proteinExistence type="predicted"/>
<organism evidence="1 2">
    <name type="scientific">Gleimia europaea ACS-120-V-Col10b</name>
    <dbReference type="NCBI Taxonomy" id="883069"/>
    <lineage>
        <taxon>Bacteria</taxon>
        <taxon>Bacillati</taxon>
        <taxon>Actinomycetota</taxon>
        <taxon>Actinomycetes</taxon>
        <taxon>Actinomycetales</taxon>
        <taxon>Actinomycetaceae</taxon>
        <taxon>Gleimia</taxon>
    </lineage>
</organism>
<dbReference type="Gene3D" id="3.40.50.1000">
    <property type="entry name" value="HAD superfamily/HAD-like"/>
    <property type="match status" value="1"/>
</dbReference>
<dbReference type="AlphaFoldDB" id="A0A9W5RF51"/>
<evidence type="ECO:0000313" key="2">
    <source>
        <dbReference type="Proteomes" id="UP000014387"/>
    </source>
</evidence>
<dbReference type="Pfam" id="PF08282">
    <property type="entry name" value="Hydrolase_3"/>
    <property type="match status" value="1"/>
</dbReference>
<dbReference type="GO" id="GO:0005829">
    <property type="term" value="C:cytosol"/>
    <property type="evidence" value="ECO:0007669"/>
    <property type="project" value="TreeGrafter"/>
</dbReference>
<dbReference type="GO" id="GO:0016791">
    <property type="term" value="F:phosphatase activity"/>
    <property type="evidence" value="ECO:0007669"/>
    <property type="project" value="UniProtKB-ARBA"/>
</dbReference>
<dbReference type="SUPFAM" id="SSF56784">
    <property type="entry name" value="HAD-like"/>
    <property type="match status" value="1"/>
</dbReference>
<accession>A0A9W5RF51</accession>
<dbReference type="NCBIfam" id="TIGR00099">
    <property type="entry name" value="Cof-subfamily"/>
    <property type="match status" value="1"/>
</dbReference>
<keyword evidence="2" id="KW-1185">Reference proteome</keyword>
<name>A0A9W5RF51_9ACTO</name>
<keyword evidence="1" id="KW-0378">Hydrolase</keyword>
<dbReference type="InterPro" id="IPR000150">
    <property type="entry name" value="Cof"/>
</dbReference>
<sequence>MKPDTSFVGSDRDSLIRLARAMGRVDAMAFDVDGTLADASSYVPKSTISALARLANAGVQPVIITGRVYPAAAKILHEAHCPGIVVASNGAVVGDCETDEILYQHPMDPQFSRGLIDLGRKHDLSITLFLFDSMVSDRDDFSARFLKDANEGLAVRIEDIDQIDPDLILKIMYAHPNAEVLDQLTPELHEAFPDLQRSLNNYFEIVSPGEGKKKALHIVADKLGWDLQRVAGFGDGGNDVHWMPETGWPIAMDNARDEVKAIARGVIGHHNHGGVENFIDAYLHVHG</sequence>
<dbReference type="InterPro" id="IPR036412">
    <property type="entry name" value="HAD-like_sf"/>
</dbReference>
<dbReference type="InterPro" id="IPR006379">
    <property type="entry name" value="HAD-SF_hydro_IIB"/>
</dbReference>
<dbReference type="PANTHER" id="PTHR10000">
    <property type="entry name" value="PHOSPHOSERINE PHOSPHATASE"/>
    <property type="match status" value="1"/>
</dbReference>
<dbReference type="EMBL" id="AGWN01000001">
    <property type="protein sequence ID" value="EPD31240.1"/>
    <property type="molecule type" value="Genomic_DNA"/>
</dbReference>
<dbReference type="InterPro" id="IPR023214">
    <property type="entry name" value="HAD_sf"/>
</dbReference>
<dbReference type="PANTHER" id="PTHR10000:SF8">
    <property type="entry name" value="HAD SUPERFAMILY HYDROLASE-LIKE, TYPE 3"/>
    <property type="match status" value="1"/>
</dbReference>
<evidence type="ECO:0000313" key="1">
    <source>
        <dbReference type="EMBL" id="EPD31240.1"/>
    </source>
</evidence>
<gene>
    <name evidence="1" type="ORF">HMPREF9238_01007</name>
</gene>
<dbReference type="GO" id="GO:0000287">
    <property type="term" value="F:magnesium ion binding"/>
    <property type="evidence" value="ECO:0007669"/>
    <property type="project" value="TreeGrafter"/>
</dbReference>
<comment type="caution">
    <text evidence="1">The sequence shown here is derived from an EMBL/GenBank/DDBJ whole genome shotgun (WGS) entry which is preliminary data.</text>
</comment>
<dbReference type="NCBIfam" id="TIGR01484">
    <property type="entry name" value="HAD-SF-IIB"/>
    <property type="match status" value="1"/>
</dbReference>